<dbReference type="OrthoDB" id="163792at2"/>
<keyword evidence="4" id="KW-1185">Reference proteome</keyword>
<feature type="transmembrane region" description="Helical" evidence="1">
    <location>
        <begin position="12"/>
        <end position="35"/>
    </location>
</feature>
<dbReference type="GO" id="GO:0005886">
    <property type="term" value="C:plasma membrane"/>
    <property type="evidence" value="ECO:0007669"/>
    <property type="project" value="TreeGrafter"/>
</dbReference>
<keyword evidence="1" id="KW-0472">Membrane</keyword>
<evidence type="ECO:0000256" key="1">
    <source>
        <dbReference type="SAM" id="Phobius"/>
    </source>
</evidence>
<dbReference type="RefSeq" id="WP_035233652.1">
    <property type="nucleotide sequence ID" value="NZ_ARXV01000011.1"/>
</dbReference>
<sequence>MDESTIQRHSSGWLFYVKASFAISLGLMIVGIVWLPTDLWIKGYLVMGSLFVVGSTITLAKTLRDDHEARRLINRISDAKTERLLKEYTD</sequence>
<dbReference type="InterPro" id="IPR038972">
    <property type="entry name" value="YiaA-like"/>
</dbReference>
<name>A0A095SIG3_9GAMM</name>
<organism evidence="3 4">
    <name type="scientific">Alcanivorax nanhaiticus</name>
    <dbReference type="NCBI Taxonomy" id="1177154"/>
    <lineage>
        <taxon>Bacteria</taxon>
        <taxon>Pseudomonadati</taxon>
        <taxon>Pseudomonadota</taxon>
        <taxon>Gammaproteobacteria</taxon>
        <taxon>Oceanospirillales</taxon>
        <taxon>Alcanivoracaceae</taxon>
        <taxon>Alcanivorax</taxon>
    </lineage>
</organism>
<dbReference type="InterPro" id="IPR008024">
    <property type="entry name" value="YiaAB"/>
</dbReference>
<dbReference type="PANTHER" id="PTHR37290">
    <property type="entry name" value="INNER MEMBRANE PROTEIN YIAA-RELATED"/>
    <property type="match status" value="1"/>
</dbReference>
<dbReference type="Proteomes" id="UP000029444">
    <property type="component" value="Unassembled WGS sequence"/>
</dbReference>
<dbReference type="eggNOG" id="COG4298">
    <property type="taxonomic scope" value="Bacteria"/>
</dbReference>
<feature type="domain" description="YiaAB two helix" evidence="2">
    <location>
        <begin position="13"/>
        <end position="65"/>
    </location>
</feature>
<dbReference type="PATRIC" id="fig|1177154.3.peg.2693"/>
<proteinExistence type="predicted"/>
<evidence type="ECO:0000259" key="2">
    <source>
        <dbReference type="Pfam" id="PF05360"/>
    </source>
</evidence>
<gene>
    <name evidence="3" type="ORF">Y5S_02659</name>
</gene>
<keyword evidence="1" id="KW-1133">Transmembrane helix</keyword>
<dbReference type="GO" id="GO:0006974">
    <property type="term" value="P:DNA damage response"/>
    <property type="evidence" value="ECO:0007669"/>
    <property type="project" value="TreeGrafter"/>
</dbReference>
<evidence type="ECO:0000313" key="3">
    <source>
        <dbReference type="EMBL" id="KGD64119.1"/>
    </source>
</evidence>
<evidence type="ECO:0000313" key="4">
    <source>
        <dbReference type="Proteomes" id="UP000029444"/>
    </source>
</evidence>
<dbReference type="EMBL" id="ARXV01000011">
    <property type="protein sequence ID" value="KGD64119.1"/>
    <property type="molecule type" value="Genomic_DNA"/>
</dbReference>
<accession>A0A095SIG3</accession>
<dbReference type="Pfam" id="PF05360">
    <property type="entry name" value="YiaAB"/>
    <property type="match status" value="1"/>
</dbReference>
<comment type="caution">
    <text evidence="3">The sequence shown here is derived from an EMBL/GenBank/DDBJ whole genome shotgun (WGS) entry which is preliminary data.</text>
</comment>
<keyword evidence="1" id="KW-0812">Transmembrane</keyword>
<reference evidence="3 4" key="1">
    <citation type="submission" date="2012-09" db="EMBL/GenBank/DDBJ databases">
        <title>Genome Sequence of alkane-degrading Bacterium Alcanivorax sp. 19-m-6.</title>
        <authorList>
            <person name="Lai Q."/>
            <person name="Shao Z."/>
        </authorList>
    </citation>
    <scope>NUCLEOTIDE SEQUENCE [LARGE SCALE GENOMIC DNA]</scope>
    <source>
        <strain evidence="3 4">19-m-6</strain>
    </source>
</reference>
<protein>
    <recommendedName>
        <fullName evidence="2">YiaAB two helix domain-containing protein</fullName>
    </recommendedName>
</protein>
<dbReference type="AlphaFoldDB" id="A0A095SIG3"/>
<dbReference type="STRING" id="1177154.Y5S_02659"/>
<dbReference type="PANTHER" id="PTHR37290:SF1">
    <property type="entry name" value="INNER MEMBRANE PROTEIN YIAA"/>
    <property type="match status" value="1"/>
</dbReference>
<feature type="transmembrane region" description="Helical" evidence="1">
    <location>
        <begin position="41"/>
        <end position="60"/>
    </location>
</feature>